<feature type="compositionally biased region" description="Low complexity" evidence="2">
    <location>
        <begin position="26"/>
        <end position="43"/>
    </location>
</feature>
<dbReference type="AlphaFoldDB" id="A0AAD4H5L5"/>
<feature type="compositionally biased region" description="Low complexity" evidence="2">
    <location>
        <begin position="248"/>
        <end position="274"/>
    </location>
</feature>
<keyword evidence="1" id="KW-0175">Coiled coil</keyword>
<feature type="region of interest" description="Disordered" evidence="2">
    <location>
        <begin position="93"/>
        <end position="209"/>
    </location>
</feature>
<evidence type="ECO:0000256" key="1">
    <source>
        <dbReference type="SAM" id="Coils"/>
    </source>
</evidence>
<feature type="coiled-coil region" evidence="1">
    <location>
        <begin position="916"/>
        <end position="973"/>
    </location>
</feature>
<keyword evidence="4" id="KW-1185">Reference proteome</keyword>
<organism evidence="3 4">
    <name type="scientific">Linnemannia exigua</name>
    <dbReference type="NCBI Taxonomy" id="604196"/>
    <lineage>
        <taxon>Eukaryota</taxon>
        <taxon>Fungi</taxon>
        <taxon>Fungi incertae sedis</taxon>
        <taxon>Mucoromycota</taxon>
        <taxon>Mortierellomycotina</taxon>
        <taxon>Mortierellomycetes</taxon>
        <taxon>Mortierellales</taxon>
        <taxon>Mortierellaceae</taxon>
        <taxon>Linnemannia</taxon>
    </lineage>
</organism>
<sequence length="978" mass="105330">MGTTTKSLATPAGGGGGGGGYHQHTLTHQSSNSNLNNSTRSSLKATASSQVRWPVSLNQLAAISLDDDSDFDRSLTDVSKDDIGSVKLLRMLKDSDDESAPVREPSRLRRPRSTYGALQAGQKSQQQQQQLGGIVSVSRSSSLHNAHGSQMPRPQRTRSDIKGSTGPSGIPPGSAAAATASRPTGPRHHQSDASLVGSKRLSRTGDPVDGMEQIYSEAQALAQRLGNSSSSSSAAGGLTRANSVGIRVPGVRSGSGIPSSSSTSSLSRIAAASSDGTSMLRRPTSVYSPHSPSSGTTNVTSALPPKSRLSVPTKLPASSSASSLKHRASLSQGGSSNLSREQDAPSPTRIPGSPSAIQQTPAARKLAGLQQSPLTRPNPRQNATDNQIATALLPTSPLPSSDSQERKAVKEMEEELERWKIEVRELRQERVATDGWRKQISDLERDLETALDSLQSAEAKVIELKGEQESTAARKKEFEDSQEKVAVYETTVERLKADLEALRGEKENALENATATQKEQVGQLEARNQELEQKLTQAQQEIEQLELQAAPPEVQDVQQSLFSATQDLEESKLLVEKLKAELTEEKSKVVREQEDSGQLLVKLSQLQDTIANQLRDNNALKDVVKDHERCTENAETVEYQHKKEIMQFQREIADQQKALAQEKEQKSALENAVQEHQYQTHQFQQQFQLLQTQLLQQQTEIVNLRASLEVEQKQSALWQQRYQEEQRLNHAASFGRRVSMDHNGDMNGSFTMGDSSTNMSSGAGGVNVPSVGIPGAGLGLMNMSLNMGMGMGMNSTGSDTMSSSPLTSTPPNMVGGPLAGGQGPKMSMLSNQINMSNSAAANAALPPSAPMSMGGMASSGEVEVKPRMIHRGSSGSVSGVLSSSNNNRMSMHGDMFGSASFMASATAFATGPNQTVEELTAQLHGLMKEKEKLQADLSKIPISGGGPMMRRKAEMLEEQMDETERMMSKIRYSIRMRS</sequence>
<protein>
    <submittedName>
        <fullName evidence="3">Uncharacterized protein</fullName>
    </submittedName>
</protein>
<evidence type="ECO:0000256" key="2">
    <source>
        <dbReference type="SAM" id="MobiDB-lite"/>
    </source>
</evidence>
<feature type="compositionally biased region" description="Gly residues" evidence="2">
    <location>
        <begin position="12"/>
        <end position="21"/>
    </location>
</feature>
<accession>A0AAD4H5L5</accession>
<dbReference type="GO" id="GO:0005200">
    <property type="term" value="F:structural constituent of cytoskeleton"/>
    <property type="evidence" value="ECO:0007669"/>
    <property type="project" value="TreeGrafter"/>
</dbReference>
<evidence type="ECO:0000313" key="4">
    <source>
        <dbReference type="Proteomes" id="UP001194580"/>
    </source>
</evidence>
<reference evidence="3" key="1">
    <citation type="journal article" date="2020" name="Fungal Divers.">
        <title>Resolving the Mortierellaceae phylogeny through synthesis of multi-gene phylogenetics and phylogenomics.</title>
        <authorList>
            <person name="Vandepol N."/>
            <person name="Liber J."/>
            <person name="Desiro A."/>
            <person name="Na H."/>
            <person name="Kennedy M."/>
            <person name="Barry K."/>
            <person name="Grigoriev I.V."/>
            <person name="Miller A.N."/>
            <person name="O'Donnell K."/>
            <person name="Stajich J.E."/>
            <person name="Bonito G."/>
        </authorList>
    </citation>
    <scope>NUCLEOTIDE SEQUENCE</scope>
    <source>
        <strain evidence="3">NRRL 28262</strain>
    </source>
</reference>
<feature type="region of interest" description="Disordered" evidence="2">
    <location>
        <begin position="1"/>
        <end position="50"/>
    </location>
</feature>
<feature type="region of interest" description="Disordered" evidence="2">
    <location>
        <begin position="247"/>
        <end position="382"/>
    </location>
</feature>
<name>A0AAD4H5L5_9FUNG</name>
<proteinExistence type="predicted"/>
<dbReference type="PANTHER" id="PTHR47357">
    <property type="entry name" value="COP1-INTERACTIVE PROTEIN 1"/>
    <property type="match status" value="1"/>
</dbReference>
<feature type="compositionally biased region" description="Polar residues" evidence="2">
    <location>
        <begin position="137"/>
        <end position="148"/>
    </location>
</feature>
<evidence type="ECO:0000313" key="3">
    <source>
        <dbReference type="EMBL" id="KAG0273219.1"/>
    </source>
</evidence>
<feature type="compositionally biased region" description="Low complexity" evidence="2">
    <location>
        <begin position="163"/>
        <end position="184"/>
    </location>
</feature>
<dbReference type="GO" id="GO:0005856">
    <property type="term" value="C:cytoskeleton"/>
    <property type="evidence" value="ECO:0007669"/>
    <property type="project" value="TreeGrafter"/>
</dbReference>
<feature type="coiled-coil region" evidence="1">
    <location>
        <begin position="402"/>
        <end position="714"/>
    </location>
</feature>
<dbReference type="PANTHER" id="PTHR47357:SF1">
    <property type="entry name" value="SPINDLE POLE BODY COMPONENT 110"/>
    <property type="match status" value="1"/>
</dbReference>
<dbReference type="Proteomes" id="UP001194580">
    <property type="component" value="Unassembled WGS sequence"/>
</dbReference>
<feature type="compositionally biased region" description="Low complexity" evidence="2">
    <location>
        <begin position="116"/>
        <end position="133"/>
    </location>
</feature>
<comment type="caution">
    <text evidence="3">The sequence shown here is derived from an EMBL/GenBank/DDBJ whole genome shotgun (WGS) entry which is preliminary data.</text>
</comment>
<gene>
    <name evidence="3" type="ORF">BGZ95_010965</name>
</gene>
<dbReference type="EMBL" id="JAAAIL010000781">
    <property type="protein sequence ID" value="KAG0273219.1"/>
    <property type="molecule type" value="Genomic_DNA"/>
</dbReference>
<feature type="compositionally biased region" description="Polar residues" evidence="2">
    <location>
        <begin position="285"/>
        <end position="301"/>
    </location>
</feature>
<feature type="compositionally biased region" description="Polar residues" evidence="2">
    <location>
        <begin position="369"/>
        <end position="382"/>
    </location>
</feature>